<keyword evidence="2" id="KW-1185">Reference proteome</keyword>
<evidence type="ECO:0000313" key="2">
    <source>
        <dbReference type="Proteomes" id="UP000181980"/>
    </source>
</evidence>
<dbReference type="OrthoDB" id="9976712at2"/>
<proteinExistence type="predicted"/>
<dbReference type="AlphaFoldDB" id="A0A1H5MIF5"/>
<accession>A0A1H5MIF5</accession>
<dbReference type="RefSeq" id="WP_069111732.1">
    <property type="nucleotide sequence ID" value="NZ_FNUC01000003.1"/>
</dbReference>
<protein>
    <submittedName>
        <fullName evidence="1">Uncharacterized protein</fullName>
    </submittedName>
</protein>
<gene>
    <name evidence="1" type="ORF">SAMN04488561_3205</name>
</gene>
<reference evidence="2" key="1">
    <citation type="submission" date="2016-10" db="EMBL/GenBank/DDBJ databases">
        <authorList>
            <person name="Varghese N."/>
            <person name="Submissions S."/>
        </authorList>
    </citation>
    <scope>NUCLEOTIDE SEQUENCE [LARGE SCALE GENOMIC DNA]</scope>
    <source>
        <strain evidence="2">DSM 45237</strain>
    </source>
</reference>
<name>A0A1H5MIF5_9ACTN</name>
<evidence type="ECO:0000313" key="1">
    <source>
        <dbReference type="EMBL" id="SEE89169.1"/>
    </source>
</evidence>
<dbReference type="EMBL" id="FNUC01000003">
    <property type="protein sequence ID" value="SEE89169.1"/>
    <property type="molecule type" value="Genomic_DNA"/>
</dbReference>
<dbReference type="Proteomes" id="UP000181980">
    <property type="component" value="Unassembled WGS sequence"/>
</dbReference>
<sequence length="152" mass="16274">MTGHYAELVRWAHDGEVFGAAFLRALAGGSAHAEHRRQLAALLELEERTLALLAPVVAAELGAVDDTAARSRAAAYAARVAAAPWDAFLTDLADGAERAMPRFAELVAAAPPEQRDRFERLAEHERVVGEFARLSLSGDIPSALAVVDAHLR</sequence>
<organism evidence="1 2">
    <name type="scientific">Jiangella alba</name>
    <dbReference type="NCBI Taxonomy" id="561176"/>
    <lineage>
        <taxon>Bacteria</taxon>
        <taxon>Bacillati</taxon>
        <taxon>Actinomycetota</taxon>
        <taxon>Actinomycetes</taxon>
        <taxon>Jiangellales</taxon>
        <taxon>Jiangellaceae</taxon>
        <taxon>Jiangella</taxon>
    </lineage>
</organism>
<dbReference type="STRING" id="561176.SAMN04488561_3205"/>